<protein>
    <submittedName>
        <fullName evidence="4">Por secretion system C-terminal sorting domain-containing protein</fullName>
    </submittedName>
</protein>
<dbReference type="STRING" id="1079859.SAMN04515674_104403"/>
<dbReference type="NCBIfam" id="TIGR04183">
    <property type="entry name" value="Por_Secre_tail"/>
    <property type="match status" value="1"/>
</dbReference>
<feature type="domain" description="Fibronectin type-III" evidence="3">
    <location>
        <begin position="961"/>
        <end position="1052"/>
    </location>
</feature>
<dbReference type="SUPFAM" id="SSF49265">
    <property type="entry name" value="Fibronectin type III"/>
    <property type="match status" value="3"/>
</dbReference>
<dbReference type="InterPro" id="IPR036514">
    <property type="entry name" value="SGNH_hydro_sf"/>
</dbReference>
<evidence type="ECO:0000259" key="3">
    <source>
        <dbReference type="PROSITE" id="PS50853"/>
    </source>
</evidence>
<keyword evidence="5" id="KW-1185">Reference proteome</keyword>
<accession>A0A1I5S4U2</accession>
<dbReference type="EMBL" id="FOXH01000004">
    <property type="protein sequence ID" value="SFP65631.1"/>
    <property type="molecule type" value="Genomic_DNA"/>
</dbReference>
<keyword evidence="2" id="KW-0378">Hydrolase</keyword>
<dbReference type="CDD" id="cd00063">
    <property type="entry name" value="FN3"/>
    <property type="match status" value="3"/>
</dbReference>
<evidence type="ECO:0000256" key="2">
    <source>
        <dbReference type="ARBA" id="ARBA00022801"/>
    </source>
</evidence>
<dbReference type="InterPro" id="IPR036116">
    <property type="entry name" value="FN3_sf"/>
</dbReference>
<dbReference type="GO" id="GO:0016788">
    <property type="term" value="F:hydrolase activity, acting on ester bonds"/>
    <property type="evidence" value="ECO:0007669"/>
    <property type="project" value="UniProtKB-ARBA"/>
</dbReference>
<dbReference type="Gene3D" id="3.40.50.1110">
    <property type="entry name" value="SGNH hydrolase"/>
    <property type="match status" value="2"/>
</dbReference>
<sequence>MYKKFLLLILLLIGSFSLNAQRIYSLVFDSLPQDLQLYPRNEKNEADIPIKGRIEVTGYNYMSVVVLRNGTQIGYLKAPITYDDKGIGTFSTQTKIKAELAEYNFKVYACKTADSVIIVERKNVVCGDIFLVNGQSNSYQGVNDEGIYKGEFARTFGQFTIPDNYSNYNPADTLWSYSNQGIAIVGMWATEIQKYIIEKYKIPVCIINGGSGGSSIDYNAARDAGNPSNLATSYGRLLYRAQKSGAFNAIKGYIFRQGENEASGAASTWGSFFEQLYQNWKKDYPSVKKYYLFQINILVTPLEIAGLLRENQRQQKTIHPDIETIATVGTSGYDGIHYKEEGYRQSAVELFRLIDRDFYGSTDTDNINSPDIKKVYFSSSAKTEITLEFDAGQSLIWTADTTLTDKKTGAAFLQSMKDYIYLDGAAGSVASGKAIGNKIILALKAPSSATRLTYLPSFHDSSRTETFGGPFIKNKRGLRAFSFYEKNIDAFPDQLVYDMNFSKIPQDLQLFPRNEKNLGTIPVSGTVKTAGFTKISVSTYRNNTFYGYQSSALSYQNSSAGFSLKQTIKAEKAEYDIRVYLVKSNDSILVAYREKLVSGDVIVLSGQSNSTGFFQEKATNEYCRTFGKITPNLNEDPYNPADTLWALSNQDSYYNGVGTMGFEIQKQLLDNYGIPTCMINGGFHHSSALSHATRTASNPADLSNGYGRMLYRIQKAGVANDVKYFIFRQGETEAYNEGTDWQGNFGKLRDNLKLDLPNLQKMYVFQIDVIYYPSFAGAIIRDYQRRLNDIYPDVQSLATVGTKGFSSDGLHYSAEGYQQNGQEVTRLIAKDFYGLKDTLNIKSPNIRKIFYSNADKSELTLVFDEGQQLVYPGSYQPNQQVTLEMKDFFYLDGSNGKVLSGTADHNRIVLKLNGPQPAVKLNYLPPYLPTGGAYYPYTGPYLTNKLGMRAFSFYEAGISNILSQPELTASLTWASTIKLNWKSVPDASGYVLERKKQGDADFTDVVKITGNVLEYSDKNLSLNTPYIYRLRAINAQTESNYSTLVQISTPEGLASPQLQANATYFNKGSISWNTVPNAKNYDLSIVSNNVVIKSGTFNTNQTNYVLDNLTANTTYSVSVRAYSDITESPTITVSFATPALLASPELTASVTYFNAVKLSWKAISGAKTYSIERKTSDQASFTLVTTLAGTITEYADTKLNGGQTYTYRIKALADLTESPAITADAKTPSQLVKPELTAAATSLTSVKLSWKAINGASYFILERKLSTDADFKQLAKLDPGVLEYPDKTLTLNTAYNYRIKAFGNLTESDFTNADVSTPDYLAIPVLSTSLVTHEQITLKWNVVANASQYVLERKLPTDADFKEISKIDANTLTFTDKSLPNNTALSYRMKAISDVSISSDYGKLDTKTLAVLGTELEIAGSFSVYPNPVPGNTNLSIEFIKPQSGMISLVNLAGISEMDISFKQTEKLQIDVSNVKTGMYLVVIRTSEGTTSKKLFIQ</sequence>
<organism evidence="4 5">
    <name type="scientific">Pseudarcicella hirudinis</name>
    <dbReference type="NCBI Taxonomy" id="1079859"/>
    <lineage>
        <taxon>Bacteria</taxon>
        <taxon>Pseudomonadati</taxon>
        <taxon>Bacteroidota</taxon>
        <taxon>Cytophagia</taxon>
        <taxon>Cytophagales</taxon>
        <taxon>Flectobacillaceae</taxon>
        <taxon>Pseudarcicella</taxon>
    </lineage>
</organism>
<keyword evidence="1" id="KW-0677">Repeat</keyword>
<evidence type="ECO:0000313" key="5">
    <source>
        <dbReference type="Proteomes" id="UP000199306"/>
    </source>
</evidence>
<dbReference type="PANTHER" id="PTHR46708:SF2">
    <property type="entry name" value="FIBRONECTIN TYPE-III DOMAIN-CONTAINING PROTEIN"/>
    <property type="match status" value="1"/>
</dbReference>
<dbReference type="Pfam" id="PF03629">
    <property type="entry name" value="SASA"/>
    <property type="match status" value="2"/>
</dbReference>
<dbReference type="Gene3D" id="2.60.40.10">
    <property type="entry name" value="Immunoglobulins"/>
    <property type="match status" value="5"/>
</dbReference>
<dbReference type="Pfam" id="PF18962">
    <property type="entry name" value="Por_Secre_tail"/>
    <property type="match status" value="1"/>
</dbReference>
<dbReference type="OrthoDB" id="926075at2"/>
<dbReference type="SUPFAM" id="SSF52266">
    <property type="entry name" value="SGNH hydrolase"/>
    <property type="match status" value="2"/>
</dbReference>
<dbReference type="InterPro" id="IPR005181">
    <property type="entry name" value="SASA"/>
</dbReference>
<proteinExistence type="predicted"/>
<evidence type="ECO:0000256" key="1">
    <source>
        <dbReference type="ARBA" id="ARBA00022737"/>
    </source>
</evidence>
<dbReference type="Proteomes" id="UP000199306">
    <property type="component" value="Unassembled WGS sequence"/>
</dbReference>
<name>A0A1I5S4U2_9BACT</name>
<dbReference type="PANTHER" id="PTHR46708">
    <property type="entry name" value="TENASCIN"/>
    <property type="match status" value="1"/>
</dbReference>
<dbReference type="InterPro" id="IPR026444">
    <property type="entry name" value="Secre_tail"/>
</dbReference>
<gene>
    <name evidence="4" type="ORF">SAMN04515674_104403</name>
</gene>
<feature type="domain" description="Fibronectin type-III" evidence="3">
    <location>
        <begin position="1054"/>
        <end position="1142"/>
    </location>
</feature>
<dbReference type="InterPro" id="IPR013783">
    <property type="entry name" value="Ig-like_fold"/>
</dbReference>
<dbReference type="PROSITE" id="PS50853">
    <property type="entry name" value="FN3"/>
    <property type="match status" value="2"/>
</dbReference>
<dbReference type="InterPro" id="IPR003961">
    <property type="entry name" value="FN3_dom"/>
</dbReference>
<evidence type="ECO:0000313" key="4">
    <source>
        <dbReference type="EMBL" id="SFP65631.1"/>
    </source>
</evidence>
<dbReference type="SMART" id="SM00060">
    <property type="entry name" value="FN3"/>
    <property type="match status" value="5"/>
</dbReference>
<reference evidence="4 5" key="1">
    <citation type="submission" date="2016-10" db="EMBL/GenBank/DDBJ databases">
        <authorList>
            <person name="de Groot N.N."/>
        </authorList>
    </citation>
    <scope>NUCLEOTIDE SEQUENCE [LARGE SCALE GENOMIC DNA]</scope>
    <source>
        <strain evidence="5">E92,LMG 26720,CCM 7988</strain>
    </source>
</reference>
<dbReference type="RefSeq" id="WP_092016133.1">
    <property type="nucleotide sequence ID" value="NZ_FOXH01000004.1"/>
</dbReference>
<dbReference type="InterPro" id="IPR050991">
    <property type="entry name" value="ECM_Regulatory_Proteins"/>
</dbReference>